<protein>
    <submittedName>
        <fullName evidence="3">DUF2061 domain-containing protein</fullName>
    </submittedName>
</protein>
<sequence>MITAAKRLSQVATHMAIACALTYALTGSIMLGGLAVLVEPVINVVLLPFHESAWARLRSLARTTSKRTLCAAAEKLSQTGLHAVVAFGVMACATGSFAMGGLAALLEPVCNVLVLPLHDRLWEQLEQRGPHYTQLRGA</sequence>
<keyword evidence="4" id="KW-1185">Reference proteome</keyword>
<dbReference type="EMBL" id="JBHSMR010000009">
    <property type="protein sequence ID" value="MFC5477762.1"/>
    <property type="molecule type" value="Genomic_DNA"/>
</dbReference>
<feature type="domain" description="DUF2061" evidence="2">
    <location>
        <begin position="76"/>
        <end position="123"/>
    </location>
</feature>
<dbReference type="RefSeq" id="WP_379752399.1">
    <property type="nucleotide sequence ID" value="NZ_JBHSMR010000009.1"/>
</dbReference>
<dbReference type="Proteomes" id="UP001596101">
    <property type="component" value="Unassembled WGS sequence"/>
</dbReference>
<evidence type="ECO:0000313" key="3">
    <source>
        <dbReference type="EMBL" id="MFC5477762.1"/>
    </source>
</evidence>
<evidence type="ECO:0000259" key="2">
    <source>
        <dbReference type="Pfam" id="PF09834"/>
    </source>
</evidence>
<dbReference type="Pfam" id="PF09834">
    <property type="entry name" value="DUF2061"/>
    <property type="match status" value="2"/>
</dbReference>
<evidence type="ECO:0000313" key="4">
    <source>
        <dbReference type="Proteomes" id="UP001596101"/>
    </source>
</evidence>
<organism evidence="3 4">
    <name type="scientific">Massilia suwonensis</name>
    <dbReference type="NCBI Taxonomy" id="648895"/>
    <lineage>
        <taxon>Bacteria</taxon>
        <taxon>Pseudomonadati</taxon>
        <taxon>Pseudomonadota</taxon>
        <taxon>Betaproteobacteria</taxon>
        <taxon>Burkholderiales</taxon>
        <taxon>Oxalobacteraceae</taxon>
        <taxon>Telluria group</taxon>
        <taxon>Massilia</taxon>
    </lineage>
</organism>
<keyword evidence="1" id="KW-0812">Transmembrane</keyword>
<keyword evidence="1" id="KW-0472">Membrane</keyword>
<keyword evidence="1" id="KW-1133">Transmembrane helix</keyword>
<comment type="caution">
    <text evidence="3">The sequence shown here is derived from an EMBL/GenBank/DDBJ whole genome shotgun (WGS) entry which is preliminary data.</text>
</comment>
<dbReference type="InterPro" id="IPR018638">
    <property type="entry name" value="DUF2061_membrane"/>
</dbReference>
<feature type="domain" description="DUF2061" evidence="2">
    <location>
        <begin position="5"/>
        <end position="55"/>
    </location>
</feature>
<dbReference type="PROSITE" id="PS51257">
    <property type="entry name" value="PROKAR_LIPOPROTEIN"/>
    <property type="match status" value="1"/>
</dbReference>
<feature type="transmembrane region" description="Helical" evidence="1">
    <location>
        <begin position="12"/>
        <end position="38"/>
    </location>
</feature>
<evidence type="ECO:0000256" key="1">
    <source>
        <dbReference type="SAM" id="Phobius"/>
    </source>
</evidence>
<reference evidence="4" key="1">
    <citation type="journal article" date="2019" name="Int. J. Syst. Evol. Microbiol.">
        <title>The Global Catalogue of Microorganisms (GCM) 10K type strain sequencing project: providing services to taxonomists for standard genome sequencing and annotation.</title>
        <authorList>
            <consortium name="The Broad Institute Genomics Platform"/>
            <consortium name="The Broad Institute Genome Sequencing Center for Infectious Disease"/>
            <person name="Wu L."/>
            <person name="Ma J."/>
        </authorList>
    </citation>
    <scope>NUCLEOTIDE SEQUENCE [LARGE SCALE GENOMIC DNA]</scope>
    <source>
        <strain evidence="4">CCUG 43111</strain>
    </source>
</reference>
<proteinExistence type="predicted"/>
<name>A0ABW0MKT1_9BURK</name>
<feature type="transmembrane region" description="Helical" evidence="1">
    <location>
        <begin position="84"/>
        <end position="106"/>
    </location>
</feature>
<gene>
    <name evidence="3" type="ORF">ACFPQ5_06170</name>
</gene>
<accession>A0ABW0MKT1</accession>